<organism evidence="6">
    <name type="scientific">Oikopleura dioica</name>
    <name type="common">Tunicate</name>
    <dbReference type="NCBI Taxonomy" id="34765"/>
    <lineage>
        <taxon>Eukaryota</taxon>
        <taxon>Metazoa</taxon>
        <taxon>Chordata</taxon>
        <taxon>Tunicata</taxon>
        <taxon>Appendicularia</taxon>
        <taxon>Copelata</taxon>
        <taxon>Oikopleuridae</taxon>
        <taxon>Oikopleura</taxon>
    </lineage>
</organism>
<comment type="subcellular location">
    <subcellularLocation>
        <location evidence="1">Secreted</location>
    </subcellularLocation>
</comment>
<sequence length="449" mass="51534">MPLLYHFCQRRKWWFFCICIAALGTFISFEHLKYSKTMAELIVNITYVAEREDQLVHGVLDLSKRMDKVSDKLNVVNRQIRSLDASVPHERTVKIFGVQEAVNETDDILEENLRNLSSTLLNVQLGPKDVEAVERVGAFEKSFPRATIVYLGDNDVKRRLIHASAEKDVSIKVIDNRPYGTTMDPDRPEDCNLGIAEFDEPVFVSNFSLVSEGAWLTDSASNGSEIYVFQQQGKSKTVLKFNSTEDLVADKVSETFNLPHPWYGTGHVVYNGALYYVREKPLGVIRYEFAARRMRKQKELDHATIEECTYEDSELGGVELAVDETGLWVTYCNTESHGNIVLTRLDLFSLENRRTYHSTLHRNWLMQSFIACGVYYGFRSFSRDNSVVVKYAFNSHTFKVDQVSEKFGNFSISQANFDSRTKRIYFWTTEGRLGYSQLNYKMAAINDDS</sequence>
<dbReference type="PANTHER" id="PTHR23192">
    <property type="entry name" value="OLFACTOMEDIN-RELATED"/>
    <property type="match status" value="1"/>
</dbReference>
<dbReference type="GO" id="GO:0005615">
    <property type="term" value="C:extracellular space"/>
    <property type="evidence" value="ECO:0007669"/>
    <property type="project" value="TreeGrafter"/>
</dbReference>
<protein>
    <recommendedName>
        <fullName evidence="5">Olfactomedin-like domain-containing protein</fullName>
    </recommendedName>
</protein>
<dbReference type="SMART" id="SM00284">
    <property type="entry name" value="OLF"/>
    <property type="match status" value="1"/>
</dbReference>
<dbReference type="AlphaFoldDB" id="E4XAN3"/>
<dbReference type="Pfam" id="PF02191">
    <property type="entry name" value="OLF"/>
    <property type="match status" value="1"/>
</dbReference>
<reference evidence="6" key="1">
    <citation type="journal article" date="2010" name="Science">
        <title>Plasticity of animal genome architecture unmasked by rapid evolution of a pelagic tunicate.</title>
        <authorList>
            <person name="Denoeud F."/>
            <person name="Henriet S."/>
            <person name="Mungpakdee S."/>
            <person name="Aury J.M."/>
            <person name="Da Silva C."/>
            <person name="Brinkmann H."/>
            <person name="Mikhaleva J."/>
            <person name="Olsen L.C."/>
            <person name="Jubin C."/>
            <person name="Canestro C."/>
            <person name="Bouquet J.M."/>
            <person name="Danks G."/>
            <person name="Poulain J."/>
            <person name="Campsteijn C."/>
            <person name="Adamski M."/>
            <person name="Cross I."/>
            <person name="Yadetie F."/>
            <person name="Muffato M."/>
            <person name="Louis A."/>
            <person name="Butcher S."/>
            <person name="Tsagkogeorga G."/>
            <person name="Konrad A."/>
            <person name="Singh S."/>
            <person name="Jensen M.F."/>
            <person name="Cong E.H."/>
            <person name="Eikeseth-Otteraa H."/>
            <person name="Noel B."/>
            <person name="Anthouard V."/>
            <person name="Porcel B.M."/>
            <person name="Kachouri-Lafond R."/>
            <person name="Nishino A."/>
            <person name="Ugolini M."/>
            <person name="Chourrout P."/>
            <person name="Nishida H."/>
            <person name="Aasland R."/>
            <person name="Huzurbazar S."/>
            <person name="Westhof E."/>
            <person name="Delsuc F."/>
            <person name="Lehrach H."/>
            <person name="Reinhardt R."/>
            <person name="Weissenbach J."/>
            <person name="Roy S.W."/>
            <person name="Artiguenave F."/>
            <person name="Postlethwait J.H."/>
            <person name="Manak J.R."/>
            <person name="Thompson E.M."/>
            <person name="Jaillon O."/>
            <person name="Du Pasquier L."/>
            <person name="Boudinot P."/>
            <person name="Liberles D.A."/>
            <person name="Volff J.N."/>
            <person name="Philippe H."/>
            <person name="Lenhard B."/>
            <person name="Roest Crollius H."/>
            <person name="Wincker P."/>
            <person name="Chourrout D."/>
        </authorList>
    </citation>
    <scope>NUCLEOTIDE SEQUENCE [LARGE SCALE GENOMIC DNA]</scope>
</reference>
<comment type="caution">
    <text evidence="3">Lacks conserved residue(s) required for the propagation of feature annotation.</text>
</comment>
<dbReference type="OrthoDB" id="8626508at2759"/>
<dbReference type="InParanoid" id="E4XAN3"/>
<dbReference type="Proteomes" id="UP000001307">
    <property type="component" value="Unassembled WGS sequence"/>
</dbReference>
<evidence type="ECO:0000256" key="3">
    <source>
        <dbReference type="PROSITE-ProRule" id="PRU00446"/>
    </source>
</evidence>
<evidence type="ECO:0000259" key="5">
    <source>
        <dbReference type="PROSITE" id="PS51132"/>
    </source>
</evidence>
<name>E4XAN3_OIKDI</name>
<dbReference type="InterPro" id="IPR050605">
    <property type="entry name" value="Olfactomedin-like_domain"/>
</dbReference>
<evidence type="ECO:0000313" key="6">
    <source>
        <dbReference type="EMBL" id="CBY08707.1"/>
    </source>
</evidence>
<gene>
    <name evidence="6" type="ORF">GSOID_T00005294001</name>
</gene>
<evidence type="ECO:0000256" key="4">
    <source>
        <dbReference type="SAM" id="Phobius"/>
    </source>
</evidence>
<keyword evidence="4" id="KW-0812">Transmembrane</keyword>
<evidence type="ECO:0000313" key="7">
    <source>
        <dbReference type="Proteomes" id="UP000001307"/>
    </source>
</evidence>
<feature type="domain" description="Olfactomedin-like" evidence="5">
    <location>
        <begin position="190"/>
        <end position="441"/>
    </location>
</feature>
<dbReference type="PANTHER" id="PTHR23192:SF87">
    <property type="entry name" value="AMASSIN-3"/>
    <property type="match status" value="1"/>
</dbReference>
<dbReference type="PROSITE" id="PS51132">
    <property type="entry name" value="OLF"/>
    <property type="match status" value="1"/>
</dbReference>
<feature type="transmembrane region" description="Helical" evidence="4">
    <location>
        <begin position="12"/>
        <end position="29"/>
    </location>
</feature>
<keyword evidence="2" id="KW-0964">Secreted</keyword>
<keyword evidence="7" id="KW-1185">Reference proteome</keyword>
<accession>E4XAN3</accession>
<proteinExistence type="predicted"/>
<dbReference type="InterPro" id="IPR003112">
    <property type="entry name" value="Olfac-like_dom"/>
</dbReference>
<dbReference type="GO" id="GO:0007165">
    <property type="term" value="P:signal transduction"/>
    <property type="evidence" value="ECO:0007669"/>
    <property type="project" value="TreeGrafter"/>
</dbReference>
<evidence type="ECO:0000256" key="1">
    <source>
        <dbReference type="ARBA" id="ARBA00004613"/>
    </source>
</evidence>
<evidence type="ECO:0000256" key="2">
    <source>
        <dbReference type="ARBA" id="ARBA00022525"/>
    </source>
</evidence>
<keyword evidence="4" id="KW-1133">Transmembrane helix</keyword>
<keyword evidence="4" id="KW-0472">Membrane</keyword>
<dbReference type="EMBL" id="FN653032">
    <property type="protein sequence ID" value="CBY08707.1"/>
    <property type="molecule type" value="Genomic_DNA"/>
</dbReference>